<organism evidence="8 9">
    <name type="scientific">Paramixta manurensis</name>
    <dbReference type="NCBI Taxonomy" id="2740817"/>
    <lineage>
        <taxon>Bacteria</taxon>
        <taxon>Pseudomonadati</taxon>
        <taxon>Pseudomonadota</taxon>
        <taxon>Gammaproteobacteria</taxon>
        <taxon>Enterobacterales</taxon>
        <taxon>Erwiniaceae</taxon>
        <taxon>Paramixta</taxon>
    </lineage>
</organism>
<proteinExistence type="predicted"/>
<gene>
    <name evidence="8" type="ORF">PMPD1_2851</name>
</gene>
<accession>A0A6M8UAP5</accession>
<evidence type="ECO:0000259" key="7">
    <source>
        <dbReference type="Pfam" id="PF04932"/>
    </source>
</evidence>
<dbReference type="GO" id="GO:0016020">
    <property type="term" value="C:membrane"/>
    <property type="evidence" value="ECO:0007669"/>
    <property type="project" value="UniProtKB-SubCell"/>
</dbReference>
<sequence length="429" mass="49149">MRHIFKFLILFSLVCTVTNLVPISVIMIVLLPMALIGLFYRRDFLRFEKIELYIILLFAYVIISSTLYNRSAFLDFDFYRRDGNFIISYLVLFVFIFLPLAVNINVDRAFYVIFAFFFVASIVAFFGMPLDEEGVYRFLFISHNAAGGFYSVVAAACMGLWVVKRRPLYLLYSLAFVVCLYETDSRGSVLAIIAAIGYGLTLRFKRPGTVFIIFLAIQFLIVLDTYPTWVSMGKIMSVGANFTINQDVDFDRAGTFIDRLYYLWPRAFDNFIHSPLLGMGFGSFDDLWYRYTTVIPHIFTIKDHQFIRHTDSHAHNSTFTILAELGLVGYTLFVLLFGQILNKIRQMHQYDPGLSLALQMSFWTCVFSSATEHRITTPAQMIPFFTLFGIGYVKYFGKRREKASAHSIPAVHGTPTPEPAVTPEQGHTP</sequence>
<name>A0A6M8UAP5_9GAMM</name>
<evidence type="ECO:0000256" key="6">
    <source>
        <dbReference type="SAM" id="Phobius"/>
    </source>
</evidence>
<dbReference type="Pfam" id="PF04932">
    <property type="entry name" value="Wzy_C"/>
    <property type="match status" value="1"/>
</dbReference>
<dbReference type="AlphaFoldDB" id="A0A6M8UAP5"/>
<evidence type="ECO:0000256" key="3">
    <source>
        <dbReference type="ARBA" id="ARBA00022989"/>
    </source>
</evidence>
<feature type="transmembrane region" description="Helical" evidence="6">
    <location>
        <begin position="7"/>
        <end position="40"/>
    </location>
</feature>
<dbReference type="PANTHER" id="PTHR37422">
    <property type="entry name" value="TEICHURONIC ACID BIOSYNTHESIS PROTEIN TUAE"/>
    <property type="match status" value="1"/>
</dbReference>
<feature type="transmembrane region" description="Helical" evidence="6">
    <location>
        <begin position="108"/>
        <end position="126"/>
    </location>
</feature>
<reference evidence="8 9" key="1">
    <citation type="submission" date="2020-06" db="EMBL/GenBank/DDBJ databases">
        <title>Genome sequence of Paramixta manurensis strain PD-1.</title>
        <authorList>
            <person name="Lee C.W."/>
            <person name="Kim J."/>
        </authorList>
    </citation>
    <scope>NUCLEOTIDE SEQUENCE [LARGE SCALE GENOMIC DNA]</scope>
    <source>
        <strain evidence="8 9">PD-1</strain>
    </source>
</reference>
<keyword evidence="3 6" id="KW-1133">Transmembrane helix</keyword>
<keyword evidence="9" id="KW-1185">Reference proteome</keyword>
<comment type="subcellular location">
    <subcellularLocation>
        <location evidence="1">Membrane</location>
        <topology evidence="1">Multi-pass membrane protein</topology>
    </subcellularLocation>
</comment>
<dbReference type="InterPro" id="IPR051533">
    <property type="entry name" value="WaaL-like"/>
</dbReference>
<evidence type="ECO:0000313" key="9">
    <source>
        <dbReference type="Proteomes" id="UP000505325"/>
    </source>
</evidence>
<dbReference type="KEGG" id="pmak:PMPD1_2851"/>
<evidence type="ECO:0000313" key="8">
    <source>
        <dbReference type="EMBL" id="QKJ87788.1"/>
    </source>
</evidence>
<dbReference type="EMBL" id="CP054212">
    <property type="protein sequence ID" value="QKJ87788.1"/>
    <property type="molecule type" value="Genomic_DNA"/>
</dbReference>
<evidence type="ECO:0000256" key="4">
    <source>
        <dbReference type="ARBA" id="ARBA00023136"/>
    </source>
</evidence>
<feature type="region of interest" description="Disordered" evidence="5">
    <location>
        <begin position="406"/>
        <end position="429"/>
    </location>
</feature>
<feature type="transmembrane region" description="Helical" evidence="6">
    <location>
        <begin position="138"/>
        <end position="163"/>
    </location>
</feature>
<protein>
    <submittedName>
        <fullName evidence="8">O-antigen ligase family protein</fullName>
    </submittedName>
</protein>
<dbReference type="PANTHER" id="PTHR37422:SF13">
    <property type="entry name" value="LIPOPOLYSACCHARIDE BIOSYNTHESIS PROTEIN PA4999-RELATED"/>
    <property type="match status" value="1"/>
</dbReference>
<feature type="transmembrane region" description="Helical" evidence="6">
    <location>
        <begin position="52"/>
        <end position="71"/>
    </location>
</feature>
<keyword evidence="2 6" id="KW-0812">Transmembrane</keyword>
<dbReference type="InterPro" id="IPR007016">
    <property type="entry name" value="O-antigen_ligase-rel_domated"/>
</dbReference>
<evidence type="ECO:0000256" key="1">
    <source>
        <dbReference type="ARBA" id="ARBA00004141"/>
    </source>
</evidence>
<feature type="transmembrane region" description="Helical" evidence="6">
    <location>
        <begin position="319"/>
        <end position="341"/>
    </location>
</feature>
<dbReference type="Proteomes" id="UP000505325">
    <property type="component" value="Chromosome"/>
</dbReference>
<keyword evidence="8" id="KW-0436">Ligase</keyword>
<keyword evidence="4 6" id="KW-0472">Membrane</keyword>
<feature type="domain" description="O-antigen ligase-related" evidence="7">
    <location>
        <begin position="173"/>
        <end position="334"/>
    </location>
</feature>
<evidence type="ECO:0000256" key="5">
    <source>
        <dbReference type="SAM" id="MobiDB-lite"/>
    </source>
</evidence>
<dbReference type="GO" id="GO:0016874">
    <property type="term" value="F:ligase activity"/>
    <property type="evidence" value="ECO:0007669"/>
    <property type="project" value="UniProtKB-KW"/>
</dbReference>
<evidence type="ECO:0000256" key="2">
    <source>
        <dbReference type="ARBA" id="ARBA00022692"/>
    </source>
</evidence>
<dbReference type="RefSeq" id="WP_354292638.1">
    <property type="nucleotide sequence ID" value="NZ_CP054212.1"/>
</dbReference>
<feature type="transmembrane region" description="Helical" evidence="6">
    <location>
        <begin position="83"/>
        <end position="102"/>
    </location>
</feature>
<feature type="transmembrane region" description="Helical" evidence="6">
    <location>
        <begin position="210"/>
        <end position="229"/>
    </location>
</feature>